<evidence type="ECO:0000256" key="1">
    <source>
        <dbReference type="ARBA" id="ARBA00001946"/>
    </source>
</evidence>
<dbReference type="GO" id="GO:0019693">
    <property type="term" value="P:ribose phosphate metabolic process"/>
    <property type="evidence" value="ECO:0007669"/>
    <property type="project" value="TreeGrafter"/>
</dbReference>
<evidence type="ECO:0000256" key="2">
    <source>
        <dbReference type="ARBA" id="ARBA00022801"/>
    </source>
</evidence>
<dbReference type="PANTHER" id="PTHR11839">
    <property type="entry name" value="UDP/ADP-SUGAR PYROPHOSPHATASE"/>
    <property type="match status" value="1"/>
</dbReference>
<name>H0UM08_9BACT</name>
<dbReference type="RefSeq" id="WP_008521986.1">
    <property type="nucleotide sequence ID" value="NZ_CM001376.1"/>
</dbReference>
<dbReference type="Proteomes" id="UP000003806">
    <property type="component" value="Chromosome"/>
</dbReference>
<dbReference type="SUPFAM" id="SSF55811">
    <property type="entry name" value="Nudix"/>
    <property type="match status" value="1"/>
</dbReference>
<reference evidence="5 6" key="1">
    <citation type="submission" date="2011-11" db="EMBL/GenBank/DDBJ databases">
        <title>The Noncontiguous Finished genome of Jonquetella anthropi DSM 22815.</title>
        <authorList>
            <consortium name="US DOE Joint Genome Institute (JGI-PGF)"/>
            <person name="Lucas S."/>
            <person name="Copeland A."/>
            <person name="Lapidus A."/>
            <person name="Glavina del Rio T."/>
            <person name="Dalin E."/>
            <person name="Tice H."/>
            <person name="Bruce D."/>
            <person name="Goodwin L."/>
            <person name="Pitluck S."/>
            <person name="Peters L."/>
            <person name="Mikhailova N."/>
            <person name="Held B."/>
            <person name="Kyrpides N."/>
            <person name="Mavromatis K."/>
            <person name="Ivanova N."/>
            <person name="Markowitz V."/>
            <person name="Cheng J.-F."/>
            <person name="Hugenholtz P."/>
            <person name="Woyke T."/>
            <person name="Wu D."/>
            <person name="Gronow S."/>
            <person name="Wellnitz S."/>
            <person name="Brambilla E."/>
            <person name="Klenk H.-P."/>
            <person name="Eisen J.A."/>
        </authorList>
    </citation>
    <scope>NUCLEOTIDE SEQUENCE [LARGE SCALE GENOMIC DNA]</scope>
    <source>
        <strain evidence="5 6">DSM 22815</strain>
    </source>
</reference>
<keyword evidence="6" id="KW-1185">Reference proteome</keyword>
<dbReference type="GO" id="GO:0016462">
    <property type="term" value="F:pyrophosphatase activity"/>
    <property type="evidence" value="ECO:0007669"/>
    <property type="project" value="UniProtKB-ARBA"/>
</dbReference>
<dbReference type="STRING" id="885272.JonanDRAFT_0119"/>
<dbReference type="PROSITE" id="PS00893">
    <property type="entry name" value="NUDIX_BOX"/>
    <property type="match status" value="1"/>
</dbReference>
<accession>H0UM08</accession>
<feature type="domain" description="Nudix hydrolase" evidence="4">
    <location>
        <begin position="39"/>
        <end position="166"/>
    </location>
</feature>
<gene>
    <name evidence="5" type="ORF">JonanDRAFT_0119</name>
</gene>
<sequence>MERLLESRTVYHGKILDLKVDTVQVVERNNRQTTREVVVHRPAVGLIALGPGGVVLVKQFRYPLGRSVLEIPAGLIEPGESPADAARRELREETGFDAGTLRLIRPVYTSPGFCDEVIYLFLAKDLRRAPLAPDVDEVIELETLTFGQVEELLRSPEPLDGKTLAGLSWLCAFREEL</sequence>
<dbReference type="PANTHER" id="PTHR11839:SF18">
    <property type="entry name" value="NUDIX HYDROLASE DOMAIN-CONTAINING PROTEIN"/>
    <property type="match status" value="1"/>
</dbReference>
<comment type="cofactor">
    <cofactor evidence="1">
        <name>Mg(2+)</name>
        <dbReference type="ChEBI" id="CHEBI:18420"/>
    </cofactor>
</comment>
<protein>
    <submittedName>
        <fullName evidence="5">ADP-ribose pyrophosphatase</fullName>
    </submittedName>
</protein>
<dbReference type="Gene3D" id="3.90.79.10">
    <property type="entry name" value="Nucleoside Triphosphate Pyrophosphohydrolase"/>
    <property type="match status" value="1"/>
</dbReference>
<dbReference type="InterPro" id="IPR015797">
    <property type="entry name" value="NUDIX_hydrolase-like_dom_sf"/>
</dbReference>
<dbReference type="CDD" id="cd03424">
    <property type="entry name" value="NUDIX_ADPRase_Nudt5_UGPPase_Nudt14"/>
    <property type="match status" value="1"/>
</dbReference>
<organism evidence="5 6">
    <name type="scientific">Jonquetella anthropi DSM 22815</name>
    <dbReference type="NCBI Taxonomy" id="885272"/>
    <lineage>
        <taxon>Bacteria</taxon>
        <taxon>Thermotogati</taxon>
        <taxon>Synergistota</taxon>
        <taxon>Synergistia</taxon>
        <taxon>Synergistales</taxon>
        <taxon>Dethiosulfovibrionaceae</taxon>
        <taxon>Jonquetella</taxon>
    </lineage>
</organism>
<dbReference type="InterPro" id="IPR000086">
    <property type="entry name" value="NUDIX_hydrolase_dom"/>
</dbReference>
<dbReference type="HOGENOM" id="CLU_062658_5_1_0"/>
<dbReference type="GO" id="GO:0005829">
    <property type="term" value="C:cytosol"/>
    <property type="evidence" value="ECO:0007669"/>
    <property type="project" value="TreeGrafter"/>
</dbReference>
<dbReference type="OrthoDB" id="9806150at2"/>
<dbReference type="AlphaFoldDB" id="H0UM08"/>
<proteinExistence type="inferred from homology"/>
<evidence type="ECO:0000313" key="5">
    <source>
        <dbReference type="EMBL" id="EHM12550.1"/>
    </source>
</evidence>
<evidence type="ECO:0000313" key="6">
    <source>
        <dbReference type="Proteomes" id="UP000003806"/>
    </source>
</evidence>
<dbReference type="GO" id="GO:0006753">
    <property type="term" value="P:nucleoside phosphate metabolic process"/>
    <property type="evidence" value="ECO:0007669"/>
    <property type="project" value="TreeGrafter"/>
</dbReference>
<evidence type="ECO:0000259" key="4">
    <source>
        <dbReference type="PROSITE" id="PS51462"/>
    </source>
</evidence>
<comment type="similarity">
    <text evidence="3">Belongs to the Nudix hydrolase family.</text>
</comment>
<evidence type="ECO:0000256" key="3">
    <source>
        <dbReference type="RuleBase" id="RU003476"/>
    </source>
</evidence>
<dbReference type="eggNOG" id="COG0494">
    <property type="taxonomic scope" value="Bacteria"/>
</dbReference>
<dbReference type="PRINTS" id="PR00502">
    <property type="entry name" value="NUDIXFAMILY"/>
</dbReference>
<dbReference type="Pfam" id="PF00293">
    <property type="entry name" value="NUDIX"/>
    <property type="match status" value="1"/>
</dbReference>
<dbReference type="EMBL" id="CM001376">
    <property type="protein sequence ID" value="EHM12550.1"/>
    <property type="molecule type" value="Genomic_DNA"/>
</dbReference>
<dbReference type="InterPro" id="IPR020476">
    <property type="entry name" value="Nudix_hydrolase"/>
</dbReference>
<dbReference type="PROSITE" id="PS51462">
    <property type="entry name" value="NUDIX"/>
    <property type="match status" value="1"/>
</dbReference>
<dbReference type="InterPro" id="IPR020084">
    <property type="entry name" value="NUDIX_hydrolase_CS"/>
</dbReference>
<keyword evidence="2 3" id="KW-0378">Hydrolase</keyword>